<gene>
    <name evidence="1" type="ORF">BN873_340053</name>
</gene>
<reference evidence="1" key="2">
    <citation type="submission" date="2014-03" db="EMBL/GenBank/DDBJ databases">
        <title>Candidatus Competibacter-lineage genomes retrieved from metagenomes reveal functional metabolic diversity.</title>
        <authorList>
            <person name="McIlroy S.J."/>
            <person name="Albertsen M."/>
            <person name="Andresen E.K."/>
            <person name="Saunders A.M."/>
            <person name="Kristiansen R."/>
            <person name="Stokholm-Bjerregaard M."/>
            <person name="Nielsen K.L."/>
            <person name="Nielsen P.H."/>
        </authorList>
    </citation>
    <scope>NUCLEOTIDE SEQUENCE</scope>
    <source>
        <strain evidence="1">Run_A_D11</strain>
    </source>
</reference>
<keyword evidence="2" id="KW-1185">Reference proteome</keyword>
<dbReference type="AlphaFoldDB" id="W6M4P2"/>
<comment type="caution">
    <text evidence="1">The sequence shown here is derived from an EMBL/GenBank/DDBJ whole genome shotgun (WGS) entry which is preliminary data.</text>
</comment>
<sequence length="157" mass="17694">MKKVVLFSLLILLSLISFYVKGETPPQTQNLFFQSLTLLPGSLLKLDLPVPITDREGHIGILVTADGKITSRFIHQPTKRSPSNDRDNTILKVVLYTDKGRTLPMKPKVPDPNDISDKAVFLSGMRLKKNESINKIGLVANKQITLLKIEWFEHFAK</sequence>
<evidence type="ECO:0000313" key="2">
    <source>
        <dbReference type="Proteomes" id="UP000035760"/>
    </source>
</evidence>
<evidence type="ECO:0000313" key="1">
    <source>
        <dbReference type="EMBL" id="CDI02677.1"/>
    </source>
</evidence>
<accession>W6M4P2</accession>
<proteinExistence type="predicted"/>
<dbReference type="Proteomes" id="UP000035760">
    <property type="component" value="Unassembled WGS sequence"/>
</dbReference>
<dbReference type="EMBL" id="CBTJ020000041">
    <property type="protein sequence ID" value="CDI02677.1"/>
    <property type="molecule type" value="Genomic_DNA"/>
</dbReference>
<organism evidence="1 2">
    <name type="scientific">Candidatus Competibacter denitrificans Run_A_D11</name>
    <dbReference type="NCBI Taxonomy" id="1400863"/>
    <lineage>
        <taxon>Bacteria</taxon>
        <taxon>Pseudomonadati</taxon>
        <taxon>Pseudomonadota</taxon>
        <taxon>Gammaproteobacteria</taxon>
        <taxon>Candidatus Competibacteraceae</taxon>
        <taxon>Candidatus Competibacter</taxon>
    </lineage>
</organism>
<dbReference type="STRING" id="1400863.BN873_340053"/>
<protein>
    <submittedName>
        <fullName evidence="1">Uncharacterized protein</fullName>
    </submittedName>
</protein>
<dbReference type="RefSeq" id="WP_048673095.1">
    <property type="nucleotide sequence ID" value="NZ_CBTJ020000041.1"/>
</dbReference>
<name>W6M4P2_9GAMM</name>
<reference evidence="1" key="1">
    <citation type="submission" date="2013-07" db="EMBL/GenBank/DDBJ databases">
        <authorList>
            <person name="McIlroy S."/>
        </authorList>
    </citation>
    <scope>NUCLEOTIDE SEQUENCE [LARGE SCALE GENOMIC DNA]</scope>
    <source>
        <strain evidence="1">Run_A_D11</strain>
    </source>
</reference>